<gene>
    <name evidence="2" type="ORF">RIMI_LOCUS3764909</name>
</gene>
<protein>
    <submittedName>
        <fullName evidence="2">Uncharacterized protein</fullName>
    </submittedName>
</protein>
<comment type="caution">
    <text evidence="2">The sequence shown here is derived from an EMBL/GenBank/DDBJ whole genome shotgun (WGS) entry which is preliminary data.</text>
</comment>
<dbReference type="Proteomes" id="UP001176940">
    <property type="component" value="Unassembled WGS sequence"/>
</dbReference>
<keyword evidence="3" id="KW-1185">Reference proteome</keyword>
<evidence type="ECO:0000313" key="2">
    <source>
        <dbReference type="EMBL" id="CAJ0929313.1"/>
    </source>
</evidence>
<accession>A0ABN9L2L4</accession>
<name>A0ABN9L2L4_9NEOB</name>
<evidence type="ECO:0000256" key="1">
    <source>
        <dbReference type="SAM" id="MobiDB-lite"/>
    </source>
</evidence>
<organism evidence="2 3">
    <name type="scientific">Ranitomeya imitator</name>
    <name type="common">mimic poison frog</name>
    <dbReference type="NCBI Taxonomy" id="111125"/>
    <lineage>
        <taxon>Eukaryota</taxon>
        <taxon>Metazoa</taxon>
        <taxon>Chordata</taxon>
        <taxon>Craniata</taxon>
        <taxon>Vertebrata</taxon>
        <taxon>Euteleostomi</taxon>
        <taxon>Amphibia</taxon>
        <taxon>Batrachia</taxon>
        <taxon>Anura</taxon>
        <taxon>Neobatrachia</taxon>
        <taxon>Hyloidea</taxon>
        <taxon>Dendrobatidae</taxon>
        <taxon>Dendrobatinae</taxon>
        <taxon>Ranitomeya</taxon>
    </lineage>
</organism>
<reference evidence="2" key="1">
    <citation type="submission" date="2023-07" db="EMBL/GenBank/DDBJ databases">
        <authorList>
            <person name="Stuckert A."/>
        </authorList>
    </citation>
    <scope>NUCLEOTIDE SEQUENCE</scope>
</reference>
<evidence type="ECO:0000313" key="3">
    <source>
        <dbReference type="Proteomes" id="UP001176940"/>
    </source>
</evidence>
<dbReference type="EMBL" id="CAUEEQ010005766">
    <property type="protein sequence ID" value="CAJ0929313.1"/>
    <property type="molecule type" value="Genomic_DNA"/>
</dbReference>
<sequence>MKTMTTFKVFIQISLKVMSVEVIKTFEDSVELIDVKKCYPTYYCIILARYVKTQLTEKRIFSYVNLRNLITSQTFESLTEDFRVEMICVRFLRHKSKTWPQGECKANPDTSYHHRLMVVRTGGAQVAPHTGRPSPAHDRYADRTGLSPQRKSKYPKENIVREGEKWAGADSPPVLGAAGGQEPTLLLCWVLQVGRSRLSSCAGCCRWAGADSPPVLGAAGGQELDSTLWVLQVGRSRLSSCAGCCRWAGADSPPVLGAAGGQEPTLLLCWVLQPLPLAVLLLTTSRLHIML</sequence>
<feature type="region of interest" description="Disordered" evidence="1">
    <location>
        <begin position="124"/>
        <end position="155"/>
    </location>
</feature>
<proteinExistence type="predicted"/>